<dbReference type="Pfam" id="PF07732">
    <property type="entry name" value="Cu-oxidase_3"/>
    <property type="match status" value="1"/>
</dbReference>
<dbReference type="InterPro" id="IPR011707">
    <property type="entry name" value="Cu-oxidase-like_N"/>
</dbReference>
<dbReference type="InterPro" id="IPR008972">
    <property type="entry name" value="Cupredoxin"/>
</dbReference>
<dbReference type="SUPFAM" id="SSF49503">
    <property type="entry name" value="Cupredoxins"/>
    <property type="match status" value="1"/>
</dbReference>
<dbReference type="InterPro" id="IPR045087">
    <property type="entry name" value="Cu-oxidase_fam"/>
</dbReference>
<dbReference type="EMBL" id="CP092109">
    <property type="protein sequence ID" value="UWZ80323.1"/>
    <property type="molecule type" value="Genomic_DNA"/>
</dbReference>
<evidence type="ECO:0000259" key="4">
    <source>
        <dbReference type="Pfam" id="PF07732"/>
    </source>
</evidence>
<evidence type="ECO:0000256" key="2">
    <source>
        <dbReference type="ARBA" id="ARBA00023002"/>
    </source>
</evidence>
<reference evidence="5" key="1">
    <citation type="journal article" date="2022" name="Environ. Microbiol.">
        <title>Geoalkalibacter halelectricus SAP #1 sp. nov. possessing extracellular electron transfer and mineral#reducing capabilities from a haloalkaline environment.</title>
        <authorList>
            <person name="Yadav S."/>
            <person name="Singh R."/>
            <person name="Sundharam S.S."/>
            <person name="Chaudhary S."/>
            <person name="Krishnamurthi S."/>
            <person name="Patil S.A."/>
        </authorList>
    </citation>
    <scope>NUCLEOTIDE SEQUENCE</scope>
    <source>
        <strain evidence="5">SAP-1</strain>
    </source>
</reference>
<name>A0ABY5ZMJ2_9BACT</name>
<organism evidence="5 6">
    <name type="scientific">Geoalkalibacter halelectricus</name>
    <dbReference type="NCBI Taxonomy" id="2847045"/>
    <lineage>
        <taxon>Bacteria</taxon>
        <taxon>Pseudomonadati</taxon>
        <taxon>Thermodesulfobacteriota</taxon>
        <taxon>Desulfuromonadia</taxon>
        <taxon>Desulfuromonadales</taxon>
        <taxon>Geoalkalibacteraceae</taxon>
        <taxon>Geoalkalibacter</taxon>
    </lineage>
</organism>
<evidence type="ECO:0000313" key="6">
    <source>
        <dbReference type="Proteomes" id="UP001060414"/>
    </source>
</evidence>
<sequence>MARIPRDLGSPFNPNDPIELAEFEGFFSDVPNTRGLIAAARENPTRAGLLNPENATANRIRAANLFSDGFLPVIAATGGEAGDEFPTPDRVEPNQFFFRSGRARTVDIFPPGDVQANNDVRVWSFHGTNGFEGEDVEPPERWPAPTIRVPEGAIVHTLMSNSHGVHTIHHHGIEPTPVNDGVGHLTMEVGGDLGGDGDEDVGGEGGEYHYQWKAAEAGTYFYHCHRNTVLHFELGMYGPLIIDTPRPQILPPDAPADAPEAPYADGGPGFTLVGNAPTYYHTETFWVVDDIDVRWHGFGGQHLHRSAGIPDPEVDEDGNPVFMLANDPENPHFNDFLNSEYFFVVTGVTVGNGENGTVHGVLDNPIDPDEEDPLDSPRIKDNESLGALYNFIRPIYNPGEKLLIRALNASYCTTVWRFPASVDGTVIAADARTLGRAGFGSYSQPFRLSELPQDANGFRFFTLTTAQRWDILIDSVDPLAGDTDGEPGFREHRVIVEYHHWLGDADVNTSRVLQSVFLPIRVPIPG</sequence>
<dbReference type="RefSeq" id="WP_260748680.1">
    <property type="nucleotide sequence ID" value="NZ_CP092109.1"/>
</dbReference>
<gene>
    <name evidence="5" type="ORF">L9S41_02710</name>
</gene>
<dbReference type="PANTHER" id="PTHR11709">
    <property type="entry name" value="MULTI-COPPER OXIDASE"/>
    <property type="match status" value="1"/>
</dbReference>
<keyword evidence="6" id="KW-1185">Reference proteome</keyword>
<evidence type="ECO:0000256" key="3">
    <source>
        <dbReference type="ARBA" id="ARBA00023008"/>
    </source>
</evidence>
<protein>
    <submittedName>
        <fullName evidence="5">Multicopper oxidase domain-containing protein</fullName>
    </submittedName>
</protein>
<dbReference type="Gene3D" id="2.60.40.420">
    <property type="entry name" value="Cupredoxins - blue copper proteins"/>
    <property type="match status" value="1"/>
</dbReference>
<dbReference type="Proteomes" id="UP001060414">
    <property type="component" value="Chromosome"/>
</dbReference>
<keyword evidence="2" id="KW-0560">Oxidoreductase</keyword>
<evidence type="ECO:0000256" key="1">
    <source>
        <dbReference type="ARBA" id="ARBA00022723"/>
    </source>
</evidence>
<keyword evidence="1" id="KW-0479">Metal-binding</keyword>
<dbReference type="PANTHER" id="PTHR11709:SF394">
    <property type="entry name" value="FI03373P-RELATED"/>
    <property type="match status" value="1"/>
</dbReference>
<evidence type="ECO:0000313" key="5">
    <source>
        <dbReference type="EMBL" id="UWZ80323.1"/>
    </source>
</evidence>
<proteinExistence type="predicted"/>
<accession>A0ABY5ZMJ2</accession>
<feature type="domain" description="Plastocyanin-like" evidence="4">
    <location>
        <begin position="141"/>
        <end position="245"/>
    </location>
</feature>
<keyword evidence="3" id="KW-0186">Copper</keyword>